<dbReference type="EMBL" id="BPLR01020758">
    <property type="protein sequence ID" value="GIX82211.1"/>
    <property type="molecule type" value="Genomic_DNA"/>
</dbReference>
<evidence type="ECO:0000313" key="1">
    <source>
        <dbReference type="EMBL" id="GIX82211.1"/>
    </source>
</evidence>
<name>A0AAV4NEU3_CAEEX</name>
<sequence>MDTINSVGLTILLQKAKGKHSFKALDVPLGDYLRKVVPDATLIQQEANPIIKGLVDTRTNRKECEFQKT</sequence>
<accession>A0AAV4NEU3</accession>
<dbReference type="AlphaFoldDB" id="A0AAV4NEU3"/>
<comment type="caution">
    <text evidence="1">The sequence shown here is derived from an EMBL/GenBank/DDBJ whole genome shotgun (WGS) entry which is preliminary data.</text>
</comment>
<dbReference type="Proteomes" id="UP001054945">
    <property type="component" value="Unassembled WGS sequence"/>
</dbReference>
<keyword evidence="2" id="KW-1185">Reference proteome</keyword>
<proteinExistence type="predicted"/>
<reference evidence="1 2" key="1">
    <citation type="submission" date="2021-06" db="EMBL/GenBank/DDBJ databases">
        <title>Caerostris extrusa draft genome.</title>
        <authorList>
            <person name="Kono N."/>
            <person name="Arakawa K."/>
        </authorList>
    </citation>
    <scope>NUCLEOTIDE SEQUENCE [LARGE SCALE GENOMIC DNA]</scope>
</reference>
<protein>
    <submittedName>
        <fullName evidence="1">Uncharacterized protein</fullName>
    </submittedName>
</protein>
<organism evidence="1 2">
    <name type="scientific">Caerostris extrusa</name>
    <name type="common">Bark spider</name>
    <name type="synonym">Caerostris bankana</name>
    <dbReference type="NCBI Taxonomy" id="172846"/>
    <lineage>
        <taxon>Eukaryota</taxon>
        <taxon>Metazoa</taxon>
        <taxon>Ecdysozoa</taxon>
        <taxon>Arthropoda</taxon>
        <taxon>Chelicerata</taxon>
        <taxon>Arachnida</taxon>
        <taxon>Araneae</taxon>
        <taxon>Araneomorphae</taxon>
        <taxon>Entelegynae</taxon>
        <taxon>Araneoidea</taxon>
        <taxon>Araneidae</taxon>
        <taxon>Caerostris</taxon>
    </lineage>
</organism>
<evidence type="ECO:0000313" key="2">
    <source>
        <dbReference type="Proteomes" id="UP001054945"/>
    </source>
</evidence>
<gene>
    <name evidence="1" type="ORF">CEXT_728621</name>
</gene>